<evidence type="ECO:0000313" key="3">
    <source>
        <dbReference type="Proteomes" id="UP001153076"/>
    </source>
</evidence>
<evidence type="ECO:0000256" key="1">
    <source>
        <dbReference type="SAM" id="MobiDB-lite"/>
    </source>
</evidence>
<sequence>MSTIADTITRQFSEQVKRAMEVAGSAKPVHEDEPSCRPEGMPSLHPVERSCEVARSDRSDRLLDGRQGGVQRWTPSPDPHEGKLQSQGHPILRRPPPMMAPPRPQNAQKCCEFHDQNGHTMTEFRELKKALYELADKGQIDWFLKRGPRFLWQEQTIAPPLPRDEECSTEVVATIAGGYEVNPAAMTRLPVRFGDKSKFKSLEVDFLVFDFPTAYNVIMGQPTLHRVKAVVAPYLLQLQFETDGGDIRELYAPASASKGLVASSSAASPSDKGGINSTSLGSRPSAAACSHLAEVDEGVRAALLIALLPSLDHISRGLLQLTLHVRLELVITPLVLGNESLQPPAL</sequence>
<protein>
    <submittedName>
        <fullName evidence="2">Uncharacterized protein</fullName>
    </submittedName>
</protein>
<reference evidence="2" key="1">
    <citation type="submission" date="2022-04" db="EMBL/GenBank/DDBJ databases">
        <title>Carnegiea gigantea Genome sequencing and assembly v2.</title>
        <authorList>
            <person name="Copetti D."/>
            <person name="Sanderson M.J."/>
            <person name="Burquez A."/>
            <person name="Wojciechowski M.F."/>
        </authorList>
    </citation>
    <scope>NUCLEOTIDE SEQUENCE</scope>
    <source>
        <strain evidence="2">SGP5-SGP5p</strain>
        <tissue evidence="2">Aerial part</tissue>
    </source>
</reference>
<organism evidence="2 3">
    <name type="scientific">Carnegiea gigantea</name>
    <dbReference type="NCBI Taxonomy" id="171969"/>
    <lineage>
        <taxon>Eukaryota</taxon>
        <taxon>Viridiplantae</taxon>
        <taxon>Streptophyta</taxon>
        <taxon>Embryophyta</taxon>
        <taxon>Tracheophyta</taxon>
        <taxon>Spermatophyta</taxon>
        <taxon>Magnoliopsida</taxon>
        <taxon>eudicotyledons</taxon>
        <taxon>Gunneridae</taxon>
        <taxon>Pentapetalae</taxon>
        <taxon>Caryophyllales</taxon>
        <taxon>Cactineae</taxon>
        <taxon>Cactaceae</taxon>
        <taxon>Cactoideae</taxon>
        <taxon>Echinocereeae</taxon>
        <taxon>Carnegiea</taxon>
    </lineage>
</organism>
<dbReference type="Proteomes" id="UP001153076">
    <property type="component" value="Unassembled WGS sequence"/>
</dbReference>
<gene>
    <name evidence="2" type="ORF">Cgig2_025349</name>
</gene>
<dbReference type="EMBL" id="JAKOGI010004051">
    <property type="protein sequence ID" value="KAJ8419986.1"/>
    <property type="molecule type" value="Genomic_DNA"/>
</dbReference>
<comment type="caution">
    <text evidence="2">The sequence shown here is derived from an EMBL/GenBank/DDBJ whole genome shotgun (WGS) entry which is preliminary data.</text>
</comment>
<dbReference type="AlphaFoldDB" id="A0A9Q1GIV2"/>
<evidence type="ECO:0000313" key="2">
    <source>
        <dbReference type="EMBL" id="KAJ8419986.1"/>
    </source>
</evidence>
<feature type="region of interest" description="Disordered" evidence="1">
    <location>
        <begin position="20"/>
        <end position="96"/>
    </location>
</feature>
<keyword evidence="3" id="KW-1185">Reference proteome</keyword>
<accession>A0A9Q1GIV2</accession>
<feature type="compositionally biased region" description="Basic and acidic residues" evidence="1">
    <location>
        <begin position="46"/>
        <end position="64"/>
    </location>
</feature>
<proteinExistence type="predicted"/>
<name>A0A9Q1GIV2_9CARY</name>